<evidence type="ECO:0000256" key="2">
    <source>
        <dbReference type="ARBA" id="ARBA00012251"/>
    </source>
</evidence>
<dbReference type="AlphaFoldDB" id="A0A1X2HAM2"/>
<dbReference type="STRING" id="13706.A0A1X2HAM2"/>
<evidence type="ECO:0000259" key="10">
    <source>
        <dbReference type="PROSITE" id="PS50089"/>
    </source>
</evidence>
<dbReference type="InterPro" id="IPR018957">
    <property type="entry name" value="Znf_C3HC4_RING-type"/>
</dbReference>
<feature type="domain" description="RING-type" evidence="11">
    <location>
        <begin position="131"/>
        <end position="344"/>
    </location>
</feature>
<dbReference type="InterPro" id="IPR001841">
    <property type="entry name" value="Znf_RING"/>
</dbReference>
<dbReference type="InterPro" id="IPR031127">
    <property type="entry name" value="E3_UB_ligase_RBR"/>
</dbReference>
<comment type="catalytic activity">
    <reaction evidence="1">
        <text>[E2 ubiquitin-conjugating enzyme]-S-ubiquitinyl-L-cysteine + [acceptor protein]-L-lysine = [E2 ubiquitin-conjugating enzyme]-L-cysteine + [acceptor protein]-N(6)-ubiquitinyl-L-lysine.</text>
        <dbReference type="EC" id="2.3.2.31"/>
    </reaction>
</comment>
<organism evidence="12 13">
    <name type="scientific">Syncephalastrum racemosum</name>
    <name type="common">Filamentous fungus</name>
    <dbReference type="NCBI Taxonomy" id="13706"/>
    <lineage>
        <taxon>Eukaryota</taxon>
        <taxon>Fungi</taxon>
        <taxon>Fungi incertae sedis</taxon>
        <taxon>Mucoromycota</taxon>
        <taxon>Mucoromycotina</taxon>
        <taxon>Mucoromycetes</taxon>
        <taxon>Mucorales</taxon>
        <taxon>Syncephalastraceae</taxon>
        <taxon>Syncephalastrum</taxon>
    </lineage>
</organism>
<accession>A0A1X2HAM2</accession>
<evidence type="ECO:0000256" key="7">
    <source>
        <dbReference type="ARBA" id="ARBA00022786"/>
    </source>
</evidence>
<sequence length="511" mass="59359">MSDDSDNSWFSDQDSAFDNSILLSDDGNEDHDADEAFDAEIVTARDRPVYQVDYTVRSTLDLEAMEKERVDRVSSMLGLTCQDAGTLLRHFGWDADKLLDKYTEAPEDTLIDAGVLPRYDDDVPGTKRARVAFTCSICFDDEDVKPVSAGCGHQFCDGCYTYYIRQKITEEGESFRICCPHEKCKVVVPYSLVMQLMDNSVQDRYCELLRQAFVDDIPTLRWCPAPDCPFAVECHIPLAALDVVPPAVQCSCGHRFCFGCDLPDHQPTMCRLAKAWLKKCEDDSETANWITTHTKDCPRCSSAIEKNGGCNHMLCRKCRHEFCWVCYESWYDHNRTPHSCNRYREDEDSKKYKETRRENLKRYLHYFNRFENHDKSAKLDEELYKKTEEMMLRMQETSNLSWIEVQFLKDAVNLATQSRMTLKWSYAFAYYLENCHQAELFEVNQEDLETATETLSELLSKTLDKEDISDFRQKILDRAAYVRQRRQILLSDTLQGLVDGRWAFNRLLENS</sequence>
<dbReference type="InterPro" id="IPR002867">
    <property type="entry name" value="IBR_dom"/>
</dbReference>
<dbReference type="GO" id="GO:0061630">
    <property type="term" value="F:ubiquitin protein ligase activity"/>
    <property type="evidence" value="ECO:0007669"/>
    <property type="project" value="UniProtKB-EC"/>
</dbReference>
<dbReference type="InterPro" id="IPR017907">
    <property type="entry name" value="Znf_RING_CS"/>
</dbReference>
<proteinExistence type="predicted"/>
<dbReference type="Pfam" id="PF19422">
    <property type="entry name" value="Ariadne"/>
    <property type="match status" value="1"/>
</dbReference>
<protein>
    <recommendedName>
        <fullName evidence="2">RBR-type E3 ubiquitin transferase</fullName>
        <ecNumber evidence="2">2.3.2.31</ecNumber>
    </recommendedName>
</protein>
<dbReference type="PANTHER" id="PTHR11685">
    <property type="entry name" value="RBR FAMILY RING FINGER AND IBR DOMAIN-CONTAINING"/>
    <property type="match status" value="1"/>
</dbReference>
<dbReference type="SUPFAM" id="SSF57850">
    <property type="entry name" value="RING/U-box"/>
    <property type="match status" value="3"/>
</dbReference>
<dbReference type="PROSITE" id="PS51873">
    <property type="entry name" value="TRIAD"/>
    <property type="match status" value="1"/>
</dbReference>
<keyword evidence="8" id="KW-0862">Zinc</keyword>
<dbReference type="Pfam" id="PF00097">
    <property type="entry name" value="zf-C3HC4"/>
    <property type="match status" value="1"/>
</dbReference>
<dbReference type="Pfam" id="PF01485">
    <property type="entry name" value="IBR"/>
    <property type="match status" value="1"/>
</dbReference>
<dbReference type="PROSITE" id="PS00518">
    <property type="entry name" value="ZF_RING_1"/>
    <property type="match status" value="2"/>
</dbReference>
<keyword evidence="13" id="KW-1185">Reference proteome</keyword>
<dbReference type="EMBL" id="MCGN01000006">
    <property type="protein sequence ID" value="ORY95727.1"/>
    <property type="molecule type" value="Genomic_DNA"/>
</dbReference>
<dbReference type="Pfam" id="PF21235">
    <property type="entry name" value="UBA_ARI1"/>
    <property type="match status" value="1"/>
</dbReference>
<evidence type="ECO:0000256" key="8">
    <source>
        <dbReference type="ARBA" id="ARBA00022833"/>
    </source>
</evidence>
<evidence type="ECO:0000256" key="6">
    <source>
        <dbReference type="ARBA" id="ARBA00022771"/>
    </source>
</evidence>
<keyword evidence="5" id="KW-0677">Repeat</keyword>
<dbReference type="Proteomes" id="UP000242180">
    <property type="component" value="Unassembled WGS sequence"/>
</dbReference>
<evidence type="ECO:0000259" key="11">
    <source>
        <dbReference type="PROSITE" id="PS51873"/>
    </source>
</evidence>
<evidence type="ECO:0000313" key="12">
    <source>
        <dbReference type="EMBL" id="ORY95727.1"/>
    </source>
</evidence>
<evidence type="ECO:0000256" key="5">
    <source>
        <dbReference type="ARBA" id="ARBA00022737"/>
    </source>
</evidence>
<keyword evidence="4" id="KW-0479">Metal-binding</keyword>
<evidence type="ECO:0000256" key="1">
    <source>
        <dbReference type="ARBA" id="ARBA00001798"/>
    </source>
</evidence>
<dbReference type="Pfam" id="PF22191">
    <property type="entry name" value="IBR_1"/>
    <property type="match status" value="1"/>
</dbReference>
<gene>
    <name evidence="12" type="ORF">BCR43DRAFT_493500</name>
</gene>
<dbReference type="PROSITE" id="PS50089">
    <property type="entry name" value="ZF_RING_2"/>
    <property type="match status" value="1"/>
</dbReference>
<dbReference type="InterPro" id="IPR045840">
    <property type="entry name" value="Ariadne"/>
</dbReference>
<dbReference type="SMART" id="SM00184">
    <property type="entry name" value="RING"/>
    <property type="match status" value="3"/>
</dbReference>
<dbReference type="InterPro" id="IPR013083">
    <property type="entry name" value="Znf_RING/FYVE/PHD"/>
</dbReference>
<evidence type="ECO:0000256" key="4">
    <source>
        <dbReference type="ARBA" id="ARBA00022723"/>
    </source>
</evidence>
<comment type="caution">
    <text evidence="12">The sequence shown here is derived from an EMBL/GenBank/DDBJ whole genome shotgun (WGS) entry which is preliminary data.</text>
</comment>
<dbReference type="EC" id="2.3.2.31" evidence="2"/>
<dbReference type="InParanoid" id="A0A1X2HAM2"/>
<evidence type="ECO:0000256" key="9">
    <source>
        <dbReference type="PROSITE-ProRule" id="PRU00175"/>
    </source>
</evidence>
<evidence type="ECO:0000256" key="3">
    <source>
        <dbReference type="ARBA" id="ARBA00022679"/>
    </source>
</evidence>
<dbReference type="SMART" id="SM00647">
    <property type="entry name" value="IBR"/>
    <property type="match status" value="2"/>
</dbReference>
<dbReference type="Gene3D" id="1.20.120.1750">
    <property type="match status" value="1"/>
</dbReference>
<name>A0A1X2HAM2_SYNRA</name>
<keyword evidence="6 9" id="KW-0863">Zinc-finger</keyword>
<dbReference type="InterPro" id="IPR048962">
    <property type="entry name" value="ARIH1-like_UBL"/>
</dbReference>
<dbReference type="Gene3D" id="3.30.40.10">
    <property type="entry name" value="Zinc/RING finger domain, C3HC4 (zinc finger)"/>
    <property type="match status" value="1"/>
</dbReference>
<evidence type="ECO:0000313" key="13">
    <source>
        <dbReference type="Proteomes" id="UP000242180"/>
    </source>
</evidence>
<dbReference type="GO" id="GO:0008270">
    <property type="term" value="F:zinc ion binding"/>
    <property type="evidence" value="ECO:0007669"/>
    <property type="project" value="UniProtKB-KW"/>
</dbReference>
<dbReference type="CDD" id="cd20346">
    <property type="entry name" value="BRcat_RBR_ANKIB1"/>
    <property type="match status" value="1"/>
</dbReference>
<feature type="domain" description="RING-type" evidence="10">
    <location>
        <begin position="135"/>
        <end position="183"/>
    </location>
</feature>
<dbReference type="FunFam" id="3.30.40.10:FF:000019">
    <property type="entry name" value="RBR-type E3 ubiquitin transferase"/>
    <property type="match status" value="1"/>
</dbReference>
<dbReference type="InterPro" id="IPR044066">
    <property type="entry name" value="TRIAD_supradom"/>
</dbReference>
<dbReference type="FunFam" id="1.20.120.1750:FF:000007">
    <property type="entry name" value="RBR-type E3 ubiquitin transferase"/>
    <property type="match status" value="1"/>
</dbReference>
<keyword evidence="3" id="KW-0808">Transferase</keyword>
<reference evidence="12 13" key="1">
    <citation type="submission" date="2016-07" db="EMBL/GenBank/DDBJ databases">
        <title>Pervasive Adenine N6-methylation of Active Genes in Fungi.</title>
        <authorList>
            <consortium name="DOE Joint Genome Institute"/>
            <person name="Mondo S.J."/>
            <person name="Dannebaum R.O."/>
            <person name="Kuo R.C."/>
            <person name="Labutti K."/>
            <person name="Haridas S."/>
            <person name="Kuo A."/>
            <person name="Salamov A."/>
            <person name="Ahrendt S.R."/>
            <person name="Lipzen A."/>
            <person name="Sullivan W."/>
            <person name="Andreopoulos W.B."/>
            <person name="Clum A."/>
            <person name="Lindquist E."/>
            <person name="Daum C."/>
            <person name="Ramamoorthy G.K."/>
            <person name="Gryganskyi A."/>
            <person name="Culley D."/>
            <person name="Magnuson J.K."/>
            <person name="James T.Y."/>
            <person name="O'Malley M.A."/>
            <person name="Stajich J.E."/>
            <person name="Spatafora J.W."/>
            <person name="Visel A."/>
            <person name="Grigoriev I.V."/>
        </authorList>
    </citation>
    <scope>NUCLEOTIDE SEQUENCE [LARGE SCALE GENOMIC DNA]</scope>
    <source>
        <strain evidence="12 13">NRRL 2496</strain>
    </source>
</reference>
<dbReference type="GO" id="GO:0016567">
    <property type="term" value="P:protein ubiquitination"/>
    <property type="evidence" value="ECO:0007669"/>
    <property type="project" value="InterPro"/>
</dbReference>
<dbReference type="OrthoDB" id="10009520at2759"/>
<keyword evidence="7" id="KW-0833">Ubl conjugation pathway</keyword>